<proteinExistence type="predicted"/>
<sequence length="1048" mass="115841">MESIRIGNDINIEWSILRNGDPETLEGKDLRVVMTNGYRKMEVKDLHFRDNVIRFTYLGKDQDYNGVYTLTLIENKGKEGMYTVDACDAFRLIPRSCSVGGDTGCGSVKVTTVRLTGDISVPAVGTGDYESITNKPRINGVELVGDKSLEELGIPILPDNIVTDADYTHTDNNLTDALLEKLDGLSNYDDTALREALTSEISRAKEVEEDLDTAIRKVASDLSTFITGDPDADNVINRWQEVVEFLSGMTEDKDMAGVLLDLKKQILAEVTSILSGYYTSGQIDDRFVEKIKGKGLSTNDLTDELLSKINGLSNYDDEWVRSEIASIKADIDTLLGDGASDAIDTFHEIELFLQGITDKETLTGLLNDLRAEITALIPTKTSQLTNDDHIVKDANYVHTDNNYTDEDKGKLDGLDNYDDTGIRNLVAGLRTGVDKLKPVVTSTPSSGQITITPDKAKNEDPDVSITLKTKGDKDKSLMADGKYRKLPVYGRNLLLGSGKEVSNSNYNIANYWLAEQIPEGTQVTVTIWGELGEDRTGFKLFNSGENVTANGGFHGDTNEAFIVLDEGVGKTTFNWSTTDKNSGSIAPNTYLRIYAFPYKSTPNTTSTIHKIKLEYGDISTEWTPAWEDIPDIEERYAYGVEWDMASSSPDGKRVGNMQLHRELPVQNRMRRCILDTNGGIPAYDTEVLTGEYSNPSVFSAMVEIPDHWYKIYIQGTKFRVMLSAMPLPGYNHIDKFYISTTEARISRSNLILFSSYGVGSSDTNVRGGDNTAEWDGTYRSLLGCPVTNLTRDQFRQAARKRGSGWEMYTYNAHKILFWLFAVEYATLDSQKPFNAQKDANGFAQGGLGPGPKQMTDWTNFNNLNPLIPCGYTNEFGNGSGEKAYVVKNASGGTHATLMANRYRGIENPFGHIWKYTDGANIQVTTGDSGLSILWTTDDPSNFSDTSYTGYDKKGNICRTNGYAKKMLLGEDGDIVATEVGGSSSTYWCDYYYTYTSANRMQVVLVGGRADNGSNAGLAYVDTHLAPSGAYRNLGSRLCFFPEYRKTSA</sequence>
<protein>
    <submittedName>
        <fullName evidence="1">Tail collar fiber protein</fullName>
    </submittedName>
</protein>
<name>A0A8S5P2E6_9CAUD</name>
<accession>A0A8S5P2E6</accession>
<dbReference type="EMBL" id="BK015320">
    <property type="protein sequence ID" value="DAE01138.1"/>
    <property type="molecule type" value="Genomic_DNA"/>
</dbReference>
<organism evidence="1">
    <name type="scientific">Siphoviridae sp. ctZE52</name>
    <dbReference type="NCBI Taxonomy" id="2825557"/>
    <lineage>
        <taxon>Viruses</taxon>
        <taxon>Duplodnaviria</taxon>
        <taxon>Heunggongvirae</taxon>
        <taxon>Uroviricota</taxon>
        <taxon>Caudoviricetes</taxon>
    </lineage>
</organism>
<evidence type="ECO:0000313" key="1">
    <source>
        <dbReference type="EMBL" id="DAE01138.1"/>
    </source>
</evidence>
<reference evidence="1" key="1">
    <citation type="journal article" date="2021" name="Proc. Natl. Acad. Sci. U.S.A.">
        <title>A Catalog of Tens of Thousands of Viruses from Human Metagenomes Reveals Hidden Associations with Chronic Diseases.</title>
        <authorList>
            <person name="Tisza M.J."/>
            <person name="Buck C.B."/>
        </authorList>
    </citation>
    <scope>NUCLEOTIDE SEQUENCE</scope>
    <source>
        <strain evidence="1">CtZE52</strain>
    </source>
</reference>